<feature type="region of interest" description="Disordered" evidence="1">
    <location>
        <begin position="898"/>
        <end position="943"/>
    </location>
</feature>
<feature type="region of interest" description="Disordered" evidence="1">
    <location>
        <begin position="134"/>
        <end position="164"/>
    </location>
</feature>
<feature type="compositionally biased region" description="Polar residues" evidence="1">
    <location>
        <begin position="898"/>
        <end position="907"/>
    </location>
</feature>
<dbReference type="Proteomes" id="UP000236161">
    <property type="component" value="Unassembled WGS sequence"/>
</dbReference>
<evidence type="ECO:0000313" key="3">
    <source>
        <dbReference type="Proteomes" id="UP000236161"/>
    </source>
</evidence>
<keyword evidence="3" id="KW-1185">Reference proteome</keyword>
<gene>
    <name evidence="2" type="ORF">AXF42_Ash018651</name>
</gene>
<feature type="compositionally biased region" description="Basic and acidic residues" evidence="1">
    <location>
        <begin position="1124"/>
        <end position="1137"/>
    </location>
</feature>
<feature type="region of interest" description="Disordered" evidence="1">
    <location>
        <begin position="578"/>
        <end position="607"/>
    </location>
</feature>
<name>A0A2I0B1K0_9ASPA</name>
<evidence type="ECO:0000313" key="2">
    <source>
        <dbReference type="EMBL" id="PKA61670.1"/>
    </source>
</evidence>
<evidence type="ECO:0000256" key="1">
    <source>
        <dbReference type="SAM" id="MobiDB-lite"/>
    </source>
</evidence>
<feature type="region of interest" description="Disordered" evidence="1">
    <location>
        <begin position="1093"/>
        <end position="1165"/>
    </location>
</feature>
<feature type="compositionally biased region" description="Basic and acidic residues" evidence="1">
    <location>
        <begin position="1096"/>
        <end position="1113"/>
    </location>
</feature>
<feature type="region of interest" description="Disordered" evidence="1">
    <location>
        <begin position="958"/>
        <end position="1031"/>
    </location>
</feature>
<accession>A0A2I0B1K0</accession>
<sequence length="1165" mass="126098">MLTTYCRKNKSIHFLLFLKLLPARKSSKLSFKLLLANKLPQGESKGRKSAAFFTVLKPRPAILIVHIPSWLFRFARLWYLQKAVVCGFSWLPVKSHRIVTGLFVFGSRKKPGRFSENSHLKRALFAGLTSVDQGRELGNKRSGGGGRRPASPPENHERRSMEEEGGLVAAAVAKMESCGIPKQVRSLVQRSSSPSAAAKPLSTAVDGRFGRSQVQDSQNQQHMASSHGIPEQGVLFAEAIIEKITASSRSTETGEVLAAERAGIAVASGSFVSSVLNACRSEPTRPEGAAKTSNATGCTRSSRTEHIVPAVAAVDQNLQWESRAVCSSKLLCAEAAGLAGTNSSNFKPDAGLLGPSDNTKMAAGPAVIAGIFAQNRAECAGSVRNSSTNEIKGLISSHCKEEVGQLLASFSSQQAPLPAHSRGMNLSHPAARGVATHSTACDDVNFIPGEDARGPLGQSGMQVDHTQLAFSFPALSDHSAAANSLNSETCTPTVRQNASTRFLQHSAAVNSTDFALTAASTSPMSRICPQAVRQNTAASFPRHSAAYSNHHSSLQLQSNENQQAPKLALHEQQQQQQTITHQQQKSSAQQYRVVGQQGTGAKTPQNSHLNISTRLNKQKGIVNLLDSAVTIPGLLQKHQKDSVEMVKSTVKIQDNTVKLQDHTIEMRDNTVEVRDSSVEMQEMVQTKQTGTVEMRGSAVAMQGLLQNDNKEVKKAVDFQDSHVQNVVLNAAIENPFVVLDLCMEESDVKPVTNPLILTSSANKKKLKFPLQKFLSPKANTQKGRERISKKHWERELANLRECVTPASDDKMIKRKWENRGDTRQRTETTTGVDVVLPEETNCELQAGPLPPPQHCPISRKYKKRKASTTVLPNAKAPKVQVALPIPTVDFCPASTTTLSTLQDSGQNKSKRKCNAVPTTPSPLSWHDEGEKFQRKTPRLAGNDRDSFYANIFSAGCCKDGESSTRPGKRKAPPPSSSSSATEDDQSHEEMSSTEVEAPPGEEQISGESETSENEAMSVDYSSPSSKSSKEDRLRTLATIAIDSTPPRPGFKKKALVVRTYLPSAILSSSVGPFSFAQSLPAVKNEAAKLKKPSIAKSEKAAAKPKKPAAELKRSTSKPKIATLEAKKSTTKMEKPTAEIKGTSAHLKKKKTGPEPHPVFHSNCRD</sequence>
<proteinExistence type="predicted"/>
<dbReference type="EMBL" id="KZ451927">
    <property type="protein sequence ID" value="PKA61670.1"/>
    <property type="molecule type" value="Genomic_DNA"/>
</dbReference>
<dbReference type="AlphaFoldDB" id="A0A2I0B1K0"/>
<reference evidence="2 3" key="1">
    <citation type="journal article" date="2017" name="Nature">
        <title>The Apostasia genome and the evolution of orchids.</title>
        <authorList>
            <person name="Zhang G.Q."/>
            <person name="Liu K.W."/>
            <person name="Li Z."/>
            <person name="Lohaus R."/>
            <person name="Hsiao Y.Y."/>
            <person name="Niu S.C."/>
            <person name="Wang J.Y."/>
            <person name="Lin Y.C."/>
            <person name="Xu Q."/>
            <person name="Chen L.J."/>
            <person name="Yoshida K."/>
            <person name="Fujiwara S."/>
            <person name="Wang Z.W."/>
            <person name="Zhang Y.Q."/>
            <person name="Mitsuda N."/>
            <person name="Wang M."/>
            <person name="Liu G.H."/>
            <person name="Pecoraro L."/>
            <person name="Huang H.X."/>
            <person name="Xiao X.J."/>
            <person name="Lin M."/>
            <person name="Wu X.Y."/>
            <person name="Wu W.L."/>
            <person name="Chen Y.Y."/>
            <person name="Chang S.B."/>
            <person name="Sakamoto S."/>
            <person name="Ohme-Takagi M."/>
            <person name="Yagi M."/>
            <person name="Zeng S.J."/>
            <person name="Shen C.Y."/>
            <person name="Yeh C.M."/>
            <person name="Luo Y.B."/>
            <person name="Tsai W.C."/>
            <person name="Van de Peer Y."/>
            <person name="Liu Z.J."/>
        </authorList>
    </citation>
    <scope>NUCLEOTIDE SEQUENCE [LARGE SCALE GENOMIC DNA]</scope>
    <source>
        <strain evidence="3">cv. Shenzhen</strain>
        <tissue evidence="2">Stem</tissue>
    </source>
</reference>
<protein>
    <submittedName>
        <fullName evidence="2">Uncharacterized protein</fullName>
    </submittedName>
</protein>
<organism evidence="2 3">
    <name type="scientific">Apostasia shenzhenica</name>
    <dbReference type="NCBI Taxonomy" id="1088818"/>
    <lineage>
        <taxon>Eukaryota</taxon>
        <taxon>Viridiplantae</taxon>
        <taxon>Streptophyta</taxon>
        <taxon>Embryophyta</taxon>
        <taxon>Tracheophyta</taxon>
        <taxon>Spermatophyta</taxon>
        <taxon>Magnoliopsida</taxon>
        <taxon>Liliopsida</taxon>
        <taxon>Asparagales</taxon>
        <taxon>Orchidaceae</taxon>
        <taxon>Apostasioideae</taxon>
        <taxon>Apostasia</taxon>
    </lineage>
</organism>